<dbReference type="Proteomes" id="UP001174934">
    <property type="component" value="Unassembled WGS sequence"/>
</dbReference>
<sequence length="80" mass="8922">MRWDELVALFVFVLIIGGMRLETWRLARQGELIMGTNKRFADAVDICPRPNQGRRVIQRGCPALVYLLCFVAGNGQGEGG</sequence>
<proteinExistence type="predicted"/>
<dbReference type="AlphaFoldDB" id="A0AA39WTN1"/>
<protein>
    <submittedName>
        <fullName evidence="1">Uncharacterized protein</fullName>
    </submittedName>
</protein>
<keyword evidence="2" id="KW-1185">Reference proteome</keyword>
<name>A0AA39WTN1_9PEZI</name>
<comment type="caution">
    <text evidence="1">The sequence shown here is derived from an EMBL/GenBank/DDBJ whole genome shotgun (WGS) entry which is preliminary data.</text>
</comment>
<organism evidence="1 2">
    <name type="scientific">Bombardia bombarda</name>
    <dbReference type="NCBI Taxonomy" id="252184"/>
    <lineage>
        <taxon>Eukaryota</taxon>
        <taxon>Fungi</taxon>
        <taxon>Dikarya</taxon>
        <taxon>Ascomycota</taxon>
        <taxon>Pezizomycotina</taxon>
        <taxon>Sordariomycetes</taxon>
        <taxon>Sordariomycetidae</taxon>
        <taxon>Sordariales</taxon>
        <taxon>Lasiosphaeriaceae</taxon>
        <taxon>Bombardia</taxon>
    </lineage>
</organism>
<gene>
    <name evidence="1" type="ORF">B0T17DRAFT_281399</name>
</gene>
<reference evidence="1" key="1">
    <citation type="submission" date="2023-06" db="EMBL/GenBank/DDBJ databases">
        <title>Genome-scale phylogeny and comparative genomics of the fungal order Sordariales.</title>
        <authorList>
            <consortium name="Lawrence Berkeley National Laboratory"/>
            <person name="Hensen N."/>
            <person name="Bonometti L."/>
            <person name="Westerberg I."/>
            <person name="Brannstrom I.O."/>
            <person name="Guillou S."/>
            <person name="Cros-Aarteil S."/>
            <person name="Calhoun S."/>
            <person name="Haridas S."/>
            <person name="Kuo A."/>
            <person name="Mondo S."/>
            <person name="Pangilinan J."/>
            <person name="Riley R."/>
            <person name="LaButti K."/>
            <person name="Andreopoulos B."/>
            <person name="Lipzen A."/>
            <person name="Chen C."/>
            <person name="Yanf M."/>
            <person name="Daum C."/>
            <person name="Ng V."/>
            <person name="Clum A."/>
            <person name="Steindorff A."/>
            <person name="Ohm R."/>
            <person name="Martin F."/>
            <person name="Silar P."/>
            <person name="Natvig D."/>
            <person name="Lalanne C."/>
            <person name="Gautier V."/>
            <person name="Ament-velasquez S.L."/>
            <person name="Kruys A."/>
            <person name="Hutchinson M.I."/>
            <person name="Powell A.J."/>
            <person name="Barry K."/>
            <person name="Miller A.N."/>
            <person name="Grigoriev I.V."/>
            <person name="Debuchy R."/>
            <person name="Gladieux P."/>
            <person name="Thoren M.H."/>
            <person name="Johannesson H."/>
        </authorList>
    </citation>
    <scope>NUCLEOTIDE SEQUENCE</scope>
    <source>
        <strain evidence="1">SMH3391-2</strain>
    </source>
</reference>
<dbReference type="EMBL" id="JAULSR010000004">
    <property type="protein sequence ID" value="KAK0621252.1"/>
    <property type="molecule type" value="Genomic_DNA"/>
</dbReference>
<evidence type="ECO:0000313" key="1">
    <source>
        <dbReference type="EMBL" id="KAK0621252.1"/>
    </source>
</evidence>
<accession>A0AA39WTN1</accession>
<evidence type="ECO:0000313" key="2">
    <source>
        <dbReference type="Proteomes" id="UP001174934"/>
    </source>
</evidence>